<evidence type="ECO:0000313" key="11">
    <source>
        <dbReference type="Proteomes" id="UP000266861"/>
    </source>
</evidence>
<dbReference type="Gene3D" id="1.20.1250.20">
    <property type="entry name" value="MFS general substrate transporter like domains"/>
    <property type="match status" value="2"/>
</dbReference>
<dbReference type="GO" id="GO:0016020">
    <property type="term" value="C:membrane"/>
    <property type="evidence" value="ECO:0007669"/>
    <property type="project" value="UniProtKB-SubCell"/>
</dbReference>
<dbReference type="GO" id="GO:0015791">
    <property type="term" value="P:polyol transmembrane transport"/>
    <property type="evidence" value="ECO:0007669"/>
    <property type="project" value="UniProtKB-ARBA"/>
</dbReference>
<comment type="caution">
    <text evidence="10">The sequence shown here is derived from an EMBL/GenBank/DDBJ whole genome shotgun (WGS) entry which is preliminary data.</text>
</comment>
<dbReference type="PRINTS" id="PR00171">
    <property type="entry name" value="SUGRTRNSPORT"/>
</dbReference>
<feature type="transmembrane region" description="Helical" evidence="8">
    <location>
        <begin position="528"/>
        <end position="546"/>
    </location>
</feature>
<dbReference type="STRING" id="1348612.A0A397HAA8"/>
<dbReference type="Proteomes" id="UP000266861">
    <property type="component" value="Unassembled WGS sequence"/>
</dbReference>
<protein>
    <recommendedName>
        <fullName evidence="9">Major facilitator superfamily (MFS) profile domain-containing protein</fullName>
    </recommendedName>
</protein>
<feature type="transmembrane region" description="Helical" evidence="8">
    <location>
        <begin position="227"/>
        <end position="246"/>
    </location>
</feature>
<feature type="transmembrane region" description="Helical" evidence="8">
    <location>
        <begin position="459"/>
        <end position="476"/>
    </location>
</feature>
<dbReference type="GO" id="GO:0015798">
    <property type="term" value="P:myo-inositol transport"/>
    <property type="evidence" value="ECO:0007669"/>
    <property type="project" value="UniProtKB-ARBA"/>
</dbReference>
<feature type="transmembrane region" description="Helical" evidence="8">
    <location>
        <begin position="138"/>
        <end position="158"/>
    </location>
</feature>
<proteinExistence type="inferred from homology"/>
<evidence type="ECO:0000256" key="3">
    <source>
        <dbReference type="ARBA" id="ARBA00022448"/>
    </source>
</evidence>
<evidence type="ECO:0000256" key="7">
    <source>
        <dbReference type="RuleBase" id="RU003346"/>
    </source>
</evidence>
<dbReference type="InterPro" id="IPR005829">
    <property type="entry name" value="Sugar_transporter_CS"/>
</dbReference>
<dbReference type="AlphaFoldDB" id="A0A397HAA8"/>
<evidence type="ECO:0000313" key="10">
    <source>
        <dbReference type="EMBL" id="RHZ59937.1"/>
    </source>
</evidence>
<dbReference type="EMBL" id="PQFF01000327">
    <property type="protein sequence ID" value="RHZ59937.1"/>
    <property type="molecule type" value="Genomic_DNA"/>
</dbReference>
<dbReference type="PROSITE" id="PS50850">
    <property type="entry name" value="MFS"/>
    <property type="match status" value="1"/>
</dbReference>
<dbReference type="PROSITE" id="PS00217">
    <property type="entry name" value="SUGAR_TRANSPORT_2"/>
    <property type="match status" value="1"/>
</dbReference>
<keyword evidence="5 8" id="KW-1133">Transmembrane helix</keyword>
<feature type="transmembrane region" description="Helical" evidence="8">
    <location>
        <begin position="496"/>
        <end position="516"/>
    </location>
</feature>
<dbReference type="NCBIfam" id="TIGR00879">
    <property type="entry name" value="SP"/>
    <property type="match status" value="1"/>
</dbReference>
<feature type="transmembrane region" description="Helical" evidence="8">
    <location>
        <begin position="69"/>
        <end position="86"/>
    </location>
</feature>
<evidence type="ECO:0000256" key="2">
    <source>
        <dbReference type="ARBA" id="ARBA00010992"/>
    </source>
</evidence>
<sequence>MKDLKNSLYYINILRNFLNKMRGNSRNSNVRSDIYQPLMDDDDDDDNNNKPFDEPILKNVERETKISKFVYFMTYTIAIGGFMFGYDTGVISSAMLLLEKDFVMTALQKGFVVGATTFGAFIGGIGSGSFSDSSGRRITSIISSIIFIGGAIILAFASSYELLIIGRLIVGIAVGIASQGVPVYISEISPRFHRGHLVTINVLMCTGGQFFSYLIATLLVFPGGWRWMFGISGIPPAIQLICLFFVPESPRYLVLKEKNEQAKNVLSKIYPCANQNFLDEEIQVINETIATDHSGSYKQLIEHPNLRPLIICCGLQLFQQLSGFDTAMYYGATIMKMAGFSSIRDAIVFSIFVSCTNFFMTVIALLIIDKLGRRKILLYTIIGTVIGLIILGIGFMFITGLTVRQDQCVDYGINCGACVIDERCGFSIDEGTCVSRKQSFISADQFYNKCPNLDWKGSTFTLASLVFFVMAYALGLGHTPWTLQSELFPLNVRGRATGIATATNWITNLIVSITFLPLTEMITISGTFWMYSGFMVIGWIFVFNLVPETCGKSLEEIQGMFL</sequence>
<dbReference type="PANTHER" id="PTHR48020">
    <property type="entry name" value="PROTON MYO-INOSITOL COTRANSPORTER"/>
    <property type="match status" value="1"/>
</dbReference>
<name>A0A397HAA8_9GLOM</name>
<dbReference type="InterPro" id="IPR020846">
    <property type="entry name" value="MFS_dom"/>
</dbReference>
<keyword evidence="3 7" id="KW-0813">Transport</keyword>
<dbReference type="OrthoDB" id="508119at2759"/>
<feature type="transmembrane region" description="Helical" evidence="8">
    <location>
        <begin position="197"/>
        <end position="221"/>
    </location>
</feature>
<dbReference type="PROSITE" id="PS00216">
    <property type="entry name" value="SUGAR_TRANSPORT_1"/>
    <property type="match status" value="1"/>
</dbReference>
<reference evidence="10 11" key="1">
    <citation type="submission" date="2018-08" db="EMBL/GenBank/DDBJ databases">
        <title>Genome and evolution of the arbuscular mycorrhizal fungus Diversispora epigaea (formerly Glomus versiforme) and its bacterial endosymbionts.</title>
        <authorList>
            <person name="Sun X."/>
            <person name="Fei Z."/>
            <person name="Harrison M."/>
        </authorList>
    </citation>
    <scope>NUCLEOTIDE SEQUENCE [LARGE SCALE GENOMIC DNA]</scope>
    <source>
        <strain evidence="10 11">IT104</strain>
    </source>
</reference>
<feature type="transmembrane region" description="Helical" evidence="8">
    <location>
        <begin position="346"/>
        <end position="368"/>
    </location>
</feature>
<gene>
    <name evidence="10" type="ORF">Glove_360g63</name>
</gene>
<feature type="transmembrane region" description="Helical" evidence="8">
    <location>
        <begin position="164"/>
        <end position="185"/>
    </location>
</feature>
<comment type="similarity">
    <text evidence="2 7">Belongs to the major facilitator superfamily. Sugar transporter (TC 2.A.1.1) family.</text>
</comment>
<dbReference type="Pfam" id="PF00083">
    <property type="entry name" value="Sugar_tr"/>
    <property type="match status" value="2"/>
</dbReference>
<evidence type="ECO:0000256" key="6">
    <source>
        <dbReference type="ARBA" id="ARBA00023136"/>
    </source>
</evidence>
<feature type="domain" description="Major facilitator superfamily (MFS) profile" evidence="9">
    <location>
        <begin position="73"/>
        <end position="550"/>
    </location>
</feature>
<accession>A0A397HAA8</accession>
<evidence type="ECO:0000256" key="8">
    <source>
        <dbReference type="SAM" id="Phobius"/>
    </source>
</evidence>
<feature type="transmembrane region" description="Helical" evidence="8">
    <location>
        <begin position="380"/>
        <end position="403"/>
    </location>
</feature>
<dbReference type="InterPro" id="IPR036259">
    <property type="entry name" value="MFS_trans_sf"/>
</dbReference>
<organism evidence="10 11">
    <name type="scientific">Diversispora epigaea</name>
    <dbReference type="NCBI Taxonomy" id="1348612"/>
    <lineage>
        <taxon>Eukaryota</taxon>
        <taxon>Fungi</taxon>
        <taxon>Fungi incertae sedis</taxon>
        <taxon>Mucoromycota</taxon>
        <taxon>Glomeromycotina</taxon>
        <taxon>Glomeromycetes</taxon>
        <taxon>Diversisporales</taxon>
        <taxon>Diversisporaceae</taxon>
        <taxon>Diversispora</taxon>
    </lineage>
</organism>
<dbReference type="InterPro" id="IPR003663">
    <property type="entry name" value="Sugar/inositol_transpt"/>
</dbReference>
<evidence type="ECO:0000256" key="5">
    <source>
        <dbReference type="ARBA" id="ARBA00022989"/>
    </source>
</evidence>
<evidence type="ECO:0000256" key="1">
    <source>
        <dbReference type="ARBA" id="ARBA00004141"/>
    </source>
</evidence>
<keyword evidence="6 8" id="KW-0472">Membrane</keyword>
<comment type="subcellular location">
    <subcellularLocation>
        <location evidence="1">Membrane</location>
        <topology evidence="1">Multi-pass membrane protein</topology>
    </subcellularLocation>
</comment>
<dbReference type="InterPro" id="IPR050814">
    <property type="entry name" value="Myo-inositol_Transporter"/>
</dbReference>
<keyword evidence="11" id="KW-1185">Reference proteome</keyword>
<feature type="transmembrane region" description="Helical" evidence="8">
    <location>
        <begin position="106"/>
        <end position="126"/>
    </location>
</feature>
<evidence type="ECO:0000259" key="9">
    <source>
        <dbReference type="PROSITE" id="PS50850"/>
    </source>
</evidence>
<evidence type="ECO:0000256" key="4">
    <source>
        <dbReference type="ARBA" id="ARBA00022692"/>
    </source>
</evidence>
<dbReference type="SUPFAM" id="SSF103473">
    <property type="entry name" value="MFS general substrate transporter"/>
    <property type="match status" value="1"/>
</dbReference>
<dbReference type="PANTHER" id="PTHR48020:SF12">
    <property type="entry name" value="PROTON MYO-INOSITOL COTRANSPORTER"/>
    <property type="match status" value="1"/>
</dbReference>
<dbReference type="InterPro" id="IPR005828">
    <property type="entry name" value="MFS_sugar_transport-like"/>
</dbReference>
<keyword evidence="4 8" id="KW-0812">Transmembrane</keyword>
<dbReference type="GO" id="GO:0022857">
    <property type="term" value="F:transmembrane transporter activity"/>
    <property type="evidence" value="ECO:0007669"/>
    <property type="project" value="InterPro"/>
</dbReference>